<name>A0ABP7F8W2_9STAP</name>
<organism evidence="3 4">
    <name type="scientific">Salinicoccus jeotgali</name>
    <dbReference type="NCBI Taxonomy" id="381634"/>
    <lineage>
        <taxon>Bacteria</taxon>
        <taxon>Bacillati</taxon>
        <taxon>Bacillota</taxon>
        <taxon>Bacilli</taxon>
        <taxon>Bacillales</taxon>
        <taxon>Staphylococcaceae</taxon>
        <taxon>Salinicoccus</taxon>
    </lineage>
</organism>
<dbReference type="PANTHER" id="PTHR11786:SF0">
    <property type="entry name" value="ARYLAMINE N-ACETYLTRANSFERASE 4-RELATED"/>
    <property type="match status" value="1"/>
</dbReference>
<keyword evidence="4" id="KW-1185">Reference proteome</keyword>
<evidence type="ECO:0000256" key="2">
    <source>
        <dbReference type="RuleBase" id="RU003452"/>
    </source>
</evidence>
<evidence type="ECO:0000313" key="4">
    <source>
        <dbReference type="Proteomes" id="UP001500920"/>
    </source>
</evidence>
<dbReference type="InterPro" id="IPR038765">
    <property type="entry name" value="Papain-like_cys_pep_sf"/>
</dbReference>
<dbReference type="PRINTS" id="PR01543">
    <property type="entry name" value="ANATRNSFRASE"/>
</dbReference>
<dbReference type="EMBL" id="BAABCK010000065">
    <property type="protein sequence ID" value="GAA3730759.1"/>
    <property type="molecule type" value="Genomic_DNA"/>
</dbReference>
<dbReference type="Pfam" id="PF00797">
    <property type="entry name" value="Acetyltransf_2"/>
    <property type="match status" value="1"/>
</dbReference>
<accession>A0ABP7F8W2</accession>
<evidence type="ECO:0000256" key="1">
    <source>
        <dbReference type="ARBA" id="ARBA00006547"/>
    </source>
</evidence>
<comment type="caution">
    <text evidence="3">The sequence shown here is derived from an EMBL/GenBank/DDBJ whole genome shotgun (WGS) entry which is preliminary data.</text>
</comment>
<evidence type="ECO:0000313" key="3">
    <source>
        <dbReference type="EMBL" id="GAA3730759.1"/>
    </source>
</evidence>
<proteinExistence type="inferred from homology"/>
<reference evidence="4" key="1">
    <citation type="journal article" date="2019" name="Int. J. Syst. Evol. Microbiol.">
        <title>The Global Catalogue of Microorganisms (GCM) 10K type strain sequencing project: providing services to taxonomists for standard genome sequencing and annotation.</title>
        <authorList>
            <consortium name="The Broad Institute Genomics Platform"/>
            <consortium name="The Broad Institute Genome Sequencing Center for Infectious Disease"/>
            <person name="Wu L."/>
            <person name="Ma J."/>
        </authorList>
    </citation>
    <scope>NUCLEOTIDE SEQUENCE [LARGE SCALE GENOMIC DNA]</scope>
    <source>
        <strain evidence="4">JCM 16981</strain>
    </source>
</reference>
<sequence length="252" mass="29016">MDITRYLQRIGLKEIEDANYDTLLQLQLQHMLHVPFENLNVMYNIPIPLDVENYYKKIVLEQRGGFCYELNGLFNSLLKNLDFNTYFISATVKRPDGTWAKPGLHASLIVELDQPYLVDVGFGDSTRMPLPLTGEIREDVSGVYRVAKVKEKIFDLQRKESDHRWRTLFRADITPRELTDFKEACHFNQNSPESHFTQKEIVSLATLNGRITLSGDTLITTEEGEVQKIAVDEDDQSSILDECFGIKLEQLL</sequence>
<gene>
    <name evidence="3" type="ORF">GCM10022378_18870</name>
</gene>
<dbReference type="SUPFAM" id="SSF54001">
    <property type="entry name" value="Cysteine proteinases"/>
    <property type="match status" value="1"/>
</dbReference>
<comment type="similarity">
    <text evidence="1 2">Belongs to the arylamine N-acetyltransferase family.</text>
</comment>
<dbReference type="InterPro" id="IPR053710">
    <property type="entry name" value="Arylamine_NAT_domain_sf"/>
</dbReference>
<protein>
    <submittedName>
        <fullName evidence="3">Arylamine N-acetyltransferase</fullName>
    </submittedName>
</protein>
<dbReference type="PANTHER" id="PTHR11786">
    <property type="entry name" value="N-HYDROXYARYLAMINE O-ACETYLTRANSFERASE"/>
    <property type="match status" value="1"/>
</dbReference>
<dbReference type="Proteomes" id="UP001500920">
    <property type="component" value="Unassembled WGS sequence"/>
</dbReference>
<dbReference type="InterPro" id="IPR001447">
    <property type="entry name" value="Arylamine_N-AcTrfase"/>
</dbReference>
<dbReference type="Gene3D" id="3.30.2140.20">
    <property type="match status" value="1"/>
</dbReference>